<gene>
    <name evidence="2" type="ORF">CAPTEDRAFT_224996</name>
</gene>
<feature type="compositionally biased region" description="Acidic residues" evidence="1">
    <location>
        <begin position="232"/>
        <end position="245"/>
    </location>
</feature>
<feature type="region of interest" description="Disordered" evidence="1">
    <location>
        <begin position="230"/>
        <end position="315"/>
    </location>
</feature>
<protein>
    <submittedName>
        <fullName evidence="2 3">Uncharacterized protein</fullName>
    </submittedName>
</protein>
<feature type="compositionally biased region" description="Low complexity" evidence="1">
    <location>
        <begin position="80"/>
        <end position="95"/>
    </location>
</feature>
<feature type="compositionally biased region" description="Polar residues" evidence="1">
    <location>
        <begin position="177"/>
        <end position="194"/>
    </location>
</feature>
<evidence type="ECO:0000313" key="2">
    <source>
        <dbReference type="EMBL" id="ELU12156.1"/>
    </source>
</evidence>
<evidence type="ECO:0000313" key="4">
    <source>
        <dbReference type="Proteomes" id="UP000014760"/>
    </source>
</evidence>
<proteinExistence type="predicted"/>
<dbReference type="HOGENOM" id="CLU_837426_0_0_1"/>
<keyword evidence="4" id="KW-1185">Reference proteome</keyword>
<dbReference type="AlphaFoldDB" id="R7V715"/>
<feature type="compositionally biased region" description="Acidic residues" evidence="1">
    <location>
        <begin position="294"/>
        <end position="306"/>
    </location>
</feature>
<dbReference type="EMBL" id="KB296161">
    <property type="protein sequence ID" value="ELU12156.1"/>
    <property type="molecule type" value="Genomic_DNA"/>
</dbReference>
<organism evidence="2">
    <name type="scientific">Capitella teleta</name>
    <name type="common">Polychaete worm</name>
    <dbReference type="NCBI Taxonomy" id="283909"/>
    <lineage>
        <taxon>Eukaryota</taxon>
        <taxon>Metazoa</taxon>
        <taxon>Spiralia</taxon>
        <taxon>Lophotrochozoa</taxon>
        <taxon>Annelida</taxon>
        <taxon>Polychaeta</taxon>
        <taxon>Sedentaria</taxon>
        <taxon>Scolecida</taxon>
        <taxon>Capitellidae</taxon>
        <taxon>Capitella</taxon>
    </lineage>
</organism>
<dbReference type="EnsemblMetazoa" id="CapteT224996">
    <property type="protein sequence ID" value="CapteP224996"/>
    <property type="gene ID" value="CapteG224996"/>
</dbReference>
<evidence type="ECO:0000313" key="3">
    <source>
        <dbReference type="EnsemblMetazoa" id="CapteP224996"/>
    </source>
</evidence>
<feature type="region of interest" description="Disordered" evidence="1">
    <location>
        <begin position="177"/>
        <end position="199"/>
    </location>
</feature>
<sequence length="332" mass="37183">MWPPKEPLSFDLIVNGHSGTFFASIDLNDLSWTWVRVKMSIASCFDFRMRASSFDMHQLAQRHKLAKFTKIFRSRSDTNVKGSSSAGSSPLVSPKDSPTNSPGGQPRRRFARVVKDAERQGEEYENPHIIRRYTPGYVEEKFVPMQKWNSMEEASALPYDPQEDSILKKGLSIDTTLSASEGSTGEQSPPASSSCEKHASFKEEVDVIEYDKKGKIQKCVCLKHKERLHDDSDSDFLEDLPEDDKENSSPEEEKSLKDASLKDIVNAEKAVNRDDDDETPQRQPIKMTKRQEEVDIPDQVEEDEEVITPTADPALMDSAAAAAPLTAAVASR</sequence>
<dbReference type="OrthoDB" id="10633096at2759"/>
<evidence type="ECO:0000256" key="1">
    <source>
        <dbReference type="SAM" id="MobiDB-lite"/>
    </source>
</evidence>
<reference evidence="2 4" key="2">
    <citation type="journal article" date="2013" name="Nature">
        <title>Insights into bilaterian evolution from three spiralian genomes.</title>
        <authorList>
            <person name="Simakov O."/>
            <person name="Marletaz F."/>
            <person name="Cho S.J."/>
            <person name="Edsinger-Gonzales E."/>
            <person name="Havlak P."/>
            <person name="Hellsten U."/>
            <person name="Kuo D.H."/>
            <person name="Larsson T."/>
            <person name="Lv J."/>
            <person name="Arendt D."/>
            <person name="Savage R."/>
            <person name="Osoegawa K."/>
            <person name="de Jong P."/>
            <person name="Grimwood J."/>
            <person name="Chapman J.A."/>
            <person name="Shapiro H."/>
            <person name="Aerts A."/>
            <person name="Otillar R.P."/>
            <person name="Terry A.Y."/>
            <person name="Boore J.L."/>
            <person name="Grigoriev I.V."/>
            <person name="Lindberg D.R."/>
            <person name="Seaver E.C."/>
            <person name="Weisblat D.A."/>
            <person name="Putnam N.H."/>
            <person name="Rokhsar D.S."/>
        </authorList>
    </citation>
    <scope>NUCLEOTIDE SEQUENCE</scope>
    <source>
        <strain evidence="2 4">I ESC-2004</strain>
    </source>
</reference>
<feature type="compositionally biased region" description="Basic and acidic residues" evidence="1">
    <location>
        <begin position="246"/>
        <end position="261"/>
    </location>
</feature>
<dbReference type="Proteomes" id="UP000014760">
    <property type="component" value="Unassembled WGS sequence"/>
</dbReference>
<feature type="region of interest" description="Disordered" evidence="1">
    <location>
        <begin position="77"/>
        <end position="111"/>
    </location>
</feature>
<dbReference type="EMBL" id="AMQN01000808">
    <property type="status" value="NOT_ANNOTATED_CDS"/>
    <property type="molecule type" value="Genomic_DNA"/>
</dbReference>
<reference evidence="3" key="3">
    <citation type="submission" date="2015-06" db="UniProtKB">
        <authorList>
            <consortium name="EnsemblMetazoa"/>
        </authorList>
    </citation>
    <scope>IDENTIFICATION</scope>
</reference>
<name>R7V715_CAPTE</name>
<reference evidence="4" key="1">
    <citation type="submission" date="2012-12" db="EMBL/GenBank/DDBJ databases">
        <authorList>
            <person name="Hellsten U."/>
            <person name="Grimwood J."/>
            <person name="Chapman J.A."/>
            <person name="Shapiro H."/>
            <person name="Aerts A."/>
            <person name="Otillar R.P."/>
            <person name="Terry A.Y."/>
            <person name="Boore J.L."/>
            <person name="Simakov O."/>
            <person name="Marletaz F."/>
            <person name="Cho S.-J."/>
            <person name="Edsinger-Gonzales E."/>
            <person name="Havlak P."/>
            <person name="Kuo D.-H."/>
            <person name="Larsson T."/>
            <person name="Lv J."/>
            <person name="Arendt D."/>
            <person name="Savage R."/>
            <person name="Osoegawa K."/>
            <person name="de Jong P."/>
            <person name="Lindberg D.R."/>
            <person name="Seaver E.C."/>
            <person name="Weisblat D.A."/>
            <person name="Putnam N.H."/>
            <person name="Grigoriev I.V."/>
            <person name="Rokhsar D.S."/>
        </authorList>
    </citation>
    <scope>NUCLEOTIDE SEQUENCE</scope>
    <source>
        <strain evidence="4">I ESC-2004</strain>
    </source>
</reference>
<accession>R7V715</accession>